<evidence type="ECO:0000313" key="2">
    <source>
        <dbReference type="Proteomes" id="UP001307889"/>
    </source>
</evidence>
<reference evidence="1 2" key="1">
    <citation type="submission" date="2023-09" db="EMBL/GenBank/DDBJ databases">
        <title>Nesidiocoris tenuis whole genome shotgun sequence.</title>
        <authorList>
            <person name="Shibata T."/>
            <person name="Shimoda M."/>
            <person name="Kobayashi T."/>
            <person name="Uehara T."/>
        </authorList>
    </citation>
    <scope>NUCLEOTIDE SEQUENCE [LARGE SCALE GENOMIC DNA]</scope>
    <source>
        <strain evidence="1 2">Japan</strain>
    </source>
</reference>
<sequence length="103" mass="11973">MRLRVQGDGWRAALDRHARHPDQIVREQVDTWAVTPENSIRLLPDRDCSTIKFDRLRNRVRENFESRRRRSSTSAVRLSWTRLSDGSLRLNCRLRVSSTGAAG</sequence>
<dbReference type="Proteomes" id="UP001307889">
    <property type="component" value="Chromosome 14"/>
</dbReference>
<evidence type="ECO:0000313" key="1">
    <source>
        <dbReference type="EMBL" id="BET02312.1"/>
    </source>
</evidence>
<evidence type="ECO:0008006" key="3">
    <source>
        <dbReference type="Google" id="ProtNLM"/>
    </source>
</evidence>
<protein>
    <recommendedName>
        <fullName evidence="3">ZP domain-containing protein</fullName>
    </recommendedName>
</protein>
<proteinExistence type="predicted"/>
<gene>
    <name evidence="1" type="ORF">NTJ_15130</name>
</gene>
<accession>A0ABN7BD66</accession>
<organism evidence="1 2">
    <name type="scientific">Nesidiocoris tenuis</name>
    <dbReference type="NCBI Taxonomy" id="355587"/>
    <lineage>
        <taxon>Eukaryota</taxon>
        <taxon>Metazoa</taxon>
        <taxon>Ecdysozoa</taxon>
        <taxon>Arthropoda</taxon>
        <taxon>Hexapoda</taxon>
        <taxon>Insecta</taxon>
        <taxon>Pterygota</taxon>
        <taxon>Neoptera</taxon>
        <taxon>Paraneoptera</taxon>
        <taxon>Hemiptera</taxon>
        <taxon>Heteroptera</taxon>
        <taxon>Panheteroptera</taxon>
        <taxon>Cimicomorpha</taxon>
        <taxon>Miridae</taxon>
        <taxon>Dicyphina</taxon>
        <taxon>Nesidiocoris</taxon>
    </lineage>
</organism>
<name>A0ABN7BD66_9HEMI</name>
<dbReference type="EMBL" id="AP028922">
    <property type="protein sequence ID" value="BET02312.1"/>
    <property type="molecule type" value="Genomic_DNA"/>
</dbReference>
<keyword evidence="2" id="KW-1185">Reference proteome</keyword>